<name>A0ACC0P794_RHOML</name>
<proteinExistence type="predicted"/>
<organism evidence="1 2">
    <name type="scientific">Rhododendron molle</name>
    <name type="common">Chinese azalea</name>
    <name type="synonym">Azalea mollis</name>
    <dbReference type="NCBI Taxonomy" id="49168"/>
    <lineage>
        <taxon>Eukaryota</taxon>
        <taxon>Viridiplantae</taxon>
        <taxon>Streptophyta</taxon>
        <taxon>Embryophyta</taxon>
        <taxon>Tracheophyta</taxon>
        <taxon>Spermatophyta</taxon>
        <taxon>Magnoliopsida</taxon>
        <taxon>eudicotyledons</taxon>
        <taxon>Gunneridae</taxon>
        <taxon>Pentapetalae</taxon>
        <taxon>asterids</taxon>
        <taxon>Ericales</taxon>
        <taxon>Ericaceae</taxon>
        <taxon>Ericoideae</taxon>
        <taxon>Rhodoreae</taxon>
        <taxon>Rhododendron</taxon>
    </lineage>
</organism>
<protein>
    <submittedName>
        <fullName evidence="1">Uncharacterized protein</fullName>
    </submittedName>
</protein>
<reference evidence="1" key="1">
    <citation type="submission" date="2022-02" db="EMBL/GenBank/DDBJ databases">
        <title>Plant Genome Project.</title>
        <authorList>
            <person name="Zhang R.-G."/>
        </authorList>
    </citation>
    <scope>NUCLEOTIDE SEQUENCE</scope>
    <source>
        <strain evidence="1">AT1</strain>
    </source>
</reference>
<keyword evidence="2" id="KW-1185">Reference proteome</keyword>
<dbReference type="Proteomes" id="UP001062846">
    <property type="component" value="Chromosome 4"/>
</dbReference>
<evidence type="ECO:0000313" key="1">
    <source>
        <dbReference type="EMBL" id="KAI8561051.1"/>
    </source>
</evidence>
<accession>A0ACC0P794</accession>
<dbReference type="EMBL" id="CM046391">
    <property type="protein sequence ID" value="KAI8561051.1"/>
    <property type="molecule type" value="Genomic_DNA"/>
</dbReference>
<gene>
    <name evidence="1" type="ORF">RHMOL_Rhmol04G0306200</name>
</gene>
<sequence>MIFLRSLFTKLFIVLVLLFACSTISPLAEAARPLNGENWLAMEWKALVIQTLPRGTVPSSGSDGSTYIP</sequence>
<comment type="caution">
    <text evidence="1">The sequence shown here is derived from an EMBL/GenBank/DDBJ whole genome shotgun (WGS) entry which is preliminary data.</text>
</comment>
<evidence type="ECO:0000313" key="2">
    <source>
        <dbReference type="Proteomes" id="UP001062846"/>
    </source>
</evidence>